<evidence type="ECO:0000313" key="1">
    <source>
        <dbReference type="EMBL" id="QIB26070.1"/>
    </source>
</evidence>
<protein>
    <submittedName>
        <fullName evidence="1">Uncharacterized protein</fullName>
    </submittedName>
</protein>
<reference evidence="1 2" key="1">
    <citation type="submission" date="2020-02" db="EMBL/GenBank/DDBJ databases">
        <title>Thermophilic hydrogen producing bacteria, Caloranaerobacter azorensis.</title>
        <authorList>
            <person name="Baek K."/>
        </authorList>
    </citation>
    <scope>NUCLEOTIDE SEQUENCE [LARGE SCALE GENOMIC DNA]</scope>
    <source>
        <strain evidence="1 2">T3-1</strain>
    </source>
</reference>
<dbReference type="RefSeq" id="WP_163234250.1">
    <property type="nucleotide sequence ID" value="NZ_CP048617.1"/>
</dbReference>
<name>A0A6P1Y9P7_9FIRM</name>
<proteinExistence type="predicted"/>
<sequence>MLNLKMTIESISKETGRQHMTLGLDEFIKLNKVLNKLADELNQQVSQTNLIRSIEQGLLVNELCKRPGVQSFIIKNGIEYAVVLEGEYEKVDFGPANIIIISNLEGGEK</sequence>
<organism evidence="1 2">
    <name type="scientific">Caloranaerobacter azorensis</name>
    <dbReference type="NCBI Taxonomy" id="116090"/>
    <lineage>
        <taxon>Bacteria</taxon>
        <taxon>Bacillati</taxon>
        <taxon>Bacillota</taxon>
        <taxon>Tissierellia</taxon>
        <taxon>Tissierellales</taxon>
        <taxon>Thermohalobacteraceae</taxon>
        <taxon>Caloranaerobacter</taxon>
    </lineage>
</organism>
<accession>A0A6P1Y9P7</accession>
<dbReference type="AlphaFoldDB" id="A0A6P1Y9P7"/>
<dbReference type="EMBL" id="CP048617">
    <property type="protein sequence ID" value="QIB26070.1"/>
    <property type="molecule type" value="Genomic_DNA"/>
</dbReference>
<gene>
    <name evidence="1" type="ORF">G3A45_01340</name>
</gene>
<dbReference type="KEGG" id="cazo:G3A45_01340"/>
<dbReference type="Proteomes" id="UP000464452">
    <property type="component" value="Chromosome"/>
</dbReference>
<evidence type="ECO:0000313" key="2">
    <source>
        <dbReference type="Proteomes" id="UP000464452"/>
    </source>
</evidence>